<sequence length="571" mass="62290">VSDSSRTNPARSSRNSVAASSPAAERRQSNGKCCKCLRSNLLLLLTLTAVAAGLGTGYLLKDVPMTPVTVRFIALPGEILMSMFKGIVVPLIVVSIVAGIANMNASSMGKLNGLAFAYYALITLVAVTIGLTLVMLIHPGHPDLKANSVNSKAKIPENVQFHSVIYDLIINLFPDNLFSAAFQSRKTLVTYTPHDKPINTTNGTDTNHTMDLSREMLNVMNHTKNVLDKAKNSSSFDSDFHSLNLTLRNLVEKEEGSIHRLEEKVKEIEGKKKKKEGDVKYSLVSRDGSNILGLLVYSFVFGLLISYSKEKGQFLRDLFTSLDYLIGRFVNLIIWYSPIGIFSLLLTQMLQNGDFVAMGKSLGMYVVTVLSGLFIHLLLVLFPLYIIFVRKNPIKLVGGVSQMMAVAFGTSSSVAALPLHFKCLQENMGVSKEICQMVLPVACTVNMNGTALYEAVASIFIAQLNGISLSFVDCVIVSLMSTIAALGAAVIPSAGLFTMVMILSALNVPIEDISLIMSIDWLLDRIRTTLNCLGDSVGASMLDAYARKKGLIDNWTENVTYIDEESTDDVR</sequence>
<feature type="non-terminal residue" evidence="10">
    <location>
        <position position="1"/>
    </location>
</feature>
<feature type="transmembrane region" description="Helical" evidence="7">
    <location>
        <begin position="80"/>
        <end position="101"/>
    </location>
</feature>
<comment type="caution">
    <text evidence="10">The sequence shown here is derived from an EMBL/GenBank/DDBJ whole genome shotgun (WGS) entry which is preliminary data.</text>
</comment>
<dbReference type="Proteomes" id="UP001432322">
    <property type="component" value="Unassembled WGS sequence"/>
</dbReference>
<protein>
    <recommendedName>
        <fullName evidence="7">Amino acid transporter</fullName>
    </recommendedName>
</protein>
<feature type="transmembrane region" description="Helical" evidence="7">
    <location>
        <begin position="329"/>
        <end position="350"/>
    </location>
</feature>
<keyword evidence="7" id="KW-0769">Symport</keyword>
<evidence type="ECO:0000256" key="3">
    <source>
        <dbReference type="ARBA" id="ARBA00022448"/>
    </source>
</evidence>
<dbReference type="Pfam" id="PF00375">
    <property type="entry name" value="SDF"/>
    <property type="match status" value="1"/>
</dbReference>
<feature type="coiled-coil region" evidence="8">
    <location>
        <begin position="244"/>
        <end position="278"/>
    </location>
</feature>
<dbReference type="PANTHER" id="PTHR11958:SF63">
    <property type="entry name" value="AMINO ACID TRANSPORTER"/>
    <property type="match status" value="1"/>
</dbReference>
<evidence type="ECO:0000256" key="6">
    <source>
        <dbReference type="ARBA" id="ARBA00023136"/>
    </source>
</evidence>
<feature type="transmembrane region" description="Helical" evidence="7">
    <location>
        <begin position="362"/>
        <end position="388"/>
    </location>
</feature>
<evidence type="ECO:0000256" key="9">
    <source>
        <dbReference type="SAM" id="MobiDB-lite"/>
    </source>
</evidence>
<comment type="subcellular location">
    <subcellularLocation>
        <location evidence="1 7">Membrane</location>
        <topology evidence="1 7">Multi-pass membrane protein</topology>
    </subcellularLocation>
</comment>
<keyword evidence="8" id="KW-0175">Coiled coil</keyword>
<keyword evidence="3 7" id="KW-0813">Transport</keyword>
<evidence type="ECO:0000256" key="8">
    <source>
        <dbReference type="SAM" id="Coils"/>
    </source>
</evidence>
<reference evidence="10" key="1">
    <citation type="submission" date="2023-10" db="EMBL/GenBank/DDBJ databases">
        <title>Genome assembly of Pristionchus species.</title>
        <authorList>
            <person name="Yoshida K."/>
            <person name="Sommer R.J."/>
        </authorList>
    </citation>
    <scope>NUCLEOTIDE SEQUENCE</scope>
    <source>
        <strain evidence="10">RS5133</strain>
    </source>
</reference>
<keyword evidence="11" id="KW-1185">Reference proteome</keyword>
<evidence type="ECO:0000256" key="1">
    <source>
        <dbReference type="ARBA" id="ARBA00004141"/>
    </source>
</evidence>
<dbReference type="PRINTS" id="PR00173">
    <property type="entry name" value="EDTRNSPORT"/>
</dbReference>
<keyword evidence="5 7" id="KW-1133">Transmembrane helix</keyword>
<dbReference type="SUPFAM" id="SSF118215">
    <property type="entry name" value="Proton glutamate symport protein"/>
    <property type="match status" value="1"/>
</dbReference>
<dbReference type="AlphaFoldDB" id="A0AAV5WS96"/>
<evidence type="ECO:0000256" key="5">
    <source>
        <dbReference type="ARBA" id="ARBA00022989"/>
    </source>
</evidence>
<accession>A0AAV5WS96</accession>
<feature type="transmembrane region" description="Helical" evidence="7">
    <location>
        <begin position="291"/>
        <end position="308"/>
    </location>
</feature>
<proteinExistence type="inferred from homology"/>
<feature type="transmembrane region" description="Helical" evidence="7">
    <location>
        <begin position="41"/>
        <end position="60"/>
    </location>
</feature>
<feature type="non-terminal residue" evidence="10">
    <location>
        <position position="571"/>
    </location>
</feature>
<dbReference type="InterPro" id="IPR001991">
    <property type="entry name" value="Na-dicarboxylate_symporter"/>
</dbReference>
<dbReference type="GO" id="GO:0005313">
    <property type="term" value="F:L-glutamate transmembrane transporter activity"/>
    <property type="evidence" value="ECO:0007669"/>
    <property type="project" value="TreeGrafter"/>
</dbReference>
<dbReference type="GO" id="GO:0015175">
    <property type="term" value="F:neutral L-amino acid transmembrane transporter activity"/>
    <property type="evidence" value="ECO:0007669"/>
    <property type="project" value="TreeGrafter"/>
</dbReference>
<evidence type="ECO:0000256" key="2">
    <source>
        <dbReference type="ARBA" id="ARBA00006148"/>
    </source>
</evidence>
<dbReference type="EMBL" id="BTSY01000006">
    <property type="protein sequence ID" value="GMT33435.1"/>
    <property type="molecule type" value="Genomic_DNA"/>
</dbReference>
<evidence type="ECO:0000256" key="7">
    <source>
        <dbReference type="RuleBase" id="RU361216"/>
    </source>
</evidence>
<dbReference type="PANTHER" id="PTHR11958">
    <property type="entry name" value="SODIUM/DICARBOXYLATE SYMPORTER-RELATED"/>
    <property type="match status" value="1"/>
</dbReference>
<dbReference type="InterPro" id="IPR036458">
    <property type="entry name" value="Na:dicarbo_symporter_sf"/>
</dbReference>
<evidence type="ECO:0000313" key="10">
    <source>
        <dbReference type="EMBL" id="GMT33435.1"/>
    </source>
</evidence>
<evidence type="ECO:0000256" key="4">
    <source>
        <dbReference type="ARBA" id="ARBA00022692"/>
    </source>
</evidence>
<feature type="transmembrane region" description="Helical" evidence="7">
    <location>
        <begin position="483"/>
        <end position="506"/>
    </location>
</feature>
<organism evidence="10 11">
    <name type="scientific">Pristionchus fissidentatus</name>
    <dbReference type="NCBI Taxonomy" id="1538716"/>
    <lineage>
        <taxon>Eukaryota</taxon>
        <taxon>Metazoa</taxon>
        <taxon>Ecdysozoa</taxon>
        <taxon>Nematoda</taxon>
        <taxon>Chromadorea</taxon>
        <taxon>Rhabditida</taxon>
        <taxon>Rhabditina</taxon>
        <taxon>Diplogasteromorpha</taxon>
        <taxon>Diplogasteroidea</taxon>
        <taxon>Neodiplogasteridae</taxon>
        <taxon>Pristionchus</taxon>
    </lineage>
</organism>
<dbReference type="Gene3D" id="1.10.3860.10">
    <property type="entry name" value="Sodium:dicarboxylate symporter"/>
    <property type="match status" value="1"/>
</dbReference>
<gene>
    <name evidence="10" type="ORF">PFISCL1PPCAC_24732</name>
</gene>
<dbReference type="InterPro" id="IPR050746">
    <property type="entry name" value="DAACS"/>
</dbReference>
<feature type="transmembrane region" description="Helical" evidence="7">
    <location>
        <begin position="113"/>
        <end position="137"/>
    </location>
</feature>
<evidence type="ECO:0000313" key="11">
    <source>
        <dbReference type="Proteomes" id="UP001432322"/>
    </source>
</evidence>
<keyword evidence="6 7" id="KW-0472">Membrane</keyword>
<dbReference type="GO" id="GO:0005886">
    <property type="term" value="C:plasma membrane"/>
    <property type="evidence" value="ECO:0007669"/>
    <property type="project" value="TreeGrafter"/>
</dbReference>
<feature type="compositionally biased region" description="Low complexity" evidence="9">
    <location>
        <begin position="8"/>
        <end position="23"/>
    </location>
</feature>
<comment type="similarity">
    <text evidence="2 7">Belongs to the dicarboxylate/amino acid:cation symporter (DAACS) (TC 2.A.23) family.</text>
</comment>
<feature type="region of interest" description="Disordered" evidence="9">
    <location>
        <begin position="1"/>
        <end position="24"/>
    </location>
</feature>
<keyword evidence="4 7" id="KW-0812">Transmembrane</keyword>
<dbReference type="GO" id="GO:0015501">
    <property type="term" value="F:glutamate:sodium symporter activity"/>
    <property type="evidence" value="ECO:0007669"/>
    <property type="project" value="TreeGrafter"/>
</dbReference>
<name>A0AAV5WS96_9BILA</name>